<accession>A0A5J4WGP4</accession>
<organism evidence="2 3">
    <name type="scientific">Streblomastix strix</name>
    <dbReference type="NCBI Taxonomy" id="222440"/>
    <lineage>
        <taxon>Eukaryota</taxon>
        <taxon>Metamonada</taxon>
        <taxon>Preaxostyla</taxon>
        <taxon>Oxymonadida</taxon>
        <taxon>Streblomastigidae</taxon>
        <taxon>Streblomastix</taxon>
    </lineage>
</organism>
<dbReference type="Proteomes" id="UP000324800">
    <property type="component" value="Unassembled WGS sequence"/>
</dbReference>
<dbReference type="EMBL" id="SNRW01002017">
    <property type="protein sequence ID" value="KAA6394180.1"/>
    <property type="molecule type" value="Genomic_DNA"/>
</dbReference>
<protein>
    <submittedName>
        <fullName evidence="2">Uncharacterized protein</fullName>
    </submittedName>
</protein>
<comment type="caution">
    <text evidence="2">The sequence shown here is derived from an EMBL/GenBank/DDBJ whole genome shotgun (WGS) entry which is preliminary data.</text>
</comment>
<evidence type="ECO:0000313" key="2">
    <source>
        <dbReference type="EMBL" id="KAA6394180.1"/>
    </source>
</evidence>
<feature type="region of interest" description="Disordered" evidence="1">
    <location>
        <begin position="1"/>
        <end position="28"/>
    </location>
</feature>
<reference evidence="2 3" key="1">
    <citation type="submission" date="2019-03" db="EMBL/GenBank/DDBJ databases">
        <title>Single cell metagenomics reveals metabolic interactions within the superorganism composed of flagellate Streblomastix strix and complex community of Bacteroidetes bacteria on its surface.</title>
        <authorList>
            <person name="Treitli S.C."/>
            <person name="Kolisko M."/>
            <person name="Husnik F."/>
            <person name="Keeling P."/>
            <person name="Hampl V."/>
        </authorList>
    </citation>
    <scope>NUCLEOTIDE SEQUENCE [LARGE SCALE GENOMIC DNA]</scope>
    <source>
        <strain evidence="2">ST1C</strain>
    </source>
</reference>
<gene>
    <name evidence="2" type="ORF">EZS28_010293</name>
</gene>
<evidence type="ECO:0000256" key="1">
    <source>
        <dbReference type="SAM" id="MobiDB-lite"/>
    </source>
</evidence>
<dbReference type="AlphaFoldDB" id="A0A5J4WGP4"/>
<name>A0A5J4WGP4_9EUKA</name>
<evidence type="ECO:0000313" key="3">
    <source>
        <dbReference type="Proteomes" id="UP000324800"/>
    </source>
</evidence>
<sequence>MGTRKGMQGWKVRSHNPEEPEGQQTNFPTICTDNRKFYNLDGYIPKGDSKHDTFQEEYIANLPKDQRKNKKFVDCMQSIQVLHRKCKTFATTIGNIYKNVVQVAQQEKQLYVLALE</sequence>
<proteinExistence type="predicted"/>